<comment type="cofactor">
    <cofactor evidence="10">
        <name>Zn(2+)</name>
        <dbReference type="ChEBI" id="CHEBI:29105"/>
    </cofactor>
    <text evidence="10">Binds 1 zinc ion per subunit.</text>
</comment>
<dbReference type="InterPro" id="IPR038071">
    <property type="entry name" value="UROD/MetE-like_sf"/>
</dbReference>
<feature type="binding site" evidence="11">
    <location>
        <position position="128"/>
    </location>
    <ligand>
        <name>5-methyltetrahydropteroyltri-L-glutamate</name>
        <dbReference type="ChEBI" id="CHEBI:58207"/>
    </ligand>
</feature>
<organism evidence="16 17">
    <name type="scientific">Paenibacillus taichungensis</name>
    <dbReference type="NCBI Taxonomy" id="484184"/>
    <lineage>
        <taxon>Bacteria</taxon>
        <taxon>Bacillati</taxon>
        <taxon>Bacillota</taxon>
        <taxon>Bacilli</taxon>
        <taxon>Bacillales</taxon>
        <taxon>Paenibacillaceae</taxon>
        <taxon>Paenibacillus</taxon>
    </lineage>
</organism>
<dbReference type="GO" id="GO:0032259">
    <property type="term" value="P:methylation"/>
    <property type="evidence" value="ECO:0007669"/>
    <property type="project" value="UniProtKB-KW"/>
</dbReference>
<feature type="binding site" evidence="10">
    <location>
        <position position="123"/>
    </location>
    <ligand>
        <name>5-methyltetrahydropteroyltri-L-glutamate</name>
        <dbReference type="ChEBI" id="CHEBI:58207"/>
    </ligand>
</feature>
<feature type="binding site" evidence="10 11">
    <location>
        <begin position="455"/>
        <end position="457"/>
    </location>
    <ligand>
        <name>L-methionine</name>
        <dbReference type="ChEBI" id="CHEBI:57844"/>
    </ligand>
</feature>
<evidence type="ECO:0000256" key="6">
    <source>
        <dbReference type="ARBA" id="ARBA00022679"/>
    </source>
</evidence>
<feature type="binding site" evidence="12">
    <location>
        <position position="750"/>
    </location>
    <ligand>
        <name>Zn(2+)</name>
        <dbReference type="ChEBI" id="CHEBI:29105"/>
        <label>1</label>
        <note>catalytic</note>
    </ligand>
</feature>
<comment type="caution">
    <text evidence="16">The sequence shown here is derived from an EMBL/GenBank/DDBJ whole genome shotgun (WGS) entry which is preliminary data.</text>
</comment>
<dbReference type="RefSeq" id="WP_113052995.1">
    <property type="nucleotide sequence ID" value="NZ_QEVW01000006.1"/>
</dbReference>
<evidence type="ECO:0000256" key="7">
    <source>
        <dbReference type="ARBA" id="ARBA00022723"/>
    </source>
</evidence>
<keyword evidence="7 10" id="KW-0479">Metal-binding</keyword>
<feature type="binding site" evidence="10">
    <location>
        <begin position="27"/>
        <end position="30"/>
    </location>
    <ligand>
        <name>5-methyltetrahydropteroyltri-L-glutamate</name>
        <dbReference type="ChEBI" id="CHEBI:58207"/>
    </ligand>
</feature>
<dbReference type="InterPro" id="IPR013215">
    <property type="entry name" value="Cbl-indep_Met_Synth_N"/>
</dbReference>
<feature type="binding site" evidence="10">
    <location>
        <position position="750"/>
    </location>
    <ligand>
        <name>Zn(2+)</name>
        <dbReference type="ChEBI" id="CHEBI:29105"/>
        <note>catalytic</note>
    </ligand>
</feature>
<feature type="domain" description="Cobalamin-independent methionine synthase MetE C-terminal/archaeal" evidence="14">
    <location>
        <begin position="450"/>
        <end position="772"/>
    </location>
</feature>
<feature type="binding site" evidence="10 11">
    <location>
        <begin position="539"/>
        <end position="540"/>
    </location>
    <ligand>
        <name>5-methyltetrahydropteroyltri-L-glutamate</name>
        <dbReference type="ChEBI" id="CHEBI:58207"/>
    </ligand>
</feature>
<reference evidence="16 17" key="1">
    <citation type="submission" date="2018-04" db="EMBL/GenBank/DDBJ databases">
        <title>Paenibacillus taichungensis Genome sequencing and assembly.</title>
        <authorList>
            <person name="Xu J."/>
            <person name="Rensing C."/>
            <person name="Mazhar H.S."/>
        </authorList>
    </citation>
    <scope>NUCLEOTIDE SEQUENCE [LARGE SCALE GENOMIC DNA]</scope>
    <source>
        <strain evidence="16 17">NC1</strain>
    </source>
</reference>
<feature type="binding site" evidence="10 11">
    <location>
        <begin position="455"/>
        <end position="457"/>
    </location>
    <ligand>
        <name>L-homocysteine</name>
        <dbReference type="ChEBI" id="CHEBI:58199"/>
    </ligand>
</feature>
<dbReference type="UniPathway" id="UPA00051">
    <property type="reaction ID" value="UER00082"/>
</dbReference>
<keyword evidence="8 10" id="KW-0862">Zinc</keyword>
<feature type="domain" description="Cobalamin-independent methionine synthase MetE N-terminal" evidence="15">
    <location>
        <begin position="16"/>
        <end position="324"/>
    </location>
</feature>
<dbReference type="GO" id="GO:0003871">
    <property type="term" value="F:5-methyltetrahydropteroyltriglutamate-homocysteine S-methyltransferase activity"/>
    <property type="evidence" value="ECO:0007669"/>
    <property type="project" value="UniProtKB-UniRule"/>
</dbReference>
<accession>A0A329QX29</accession>
<protein>
    <recommendedName>
        <fullName evidence="10">5-methyltetrahydropteroyltriglutamate--homocysteine methyltransferase</fullName>
        <ecNumber evidence="10">2.1.1.14</ecNumber>
    </recommendedName>
    <alternativeName>
        <fullName evidence="10">Cobalamin-independent methionine synthase</fullName>
    </alternativeName>
    <alternativeName>
        <fullName evidence="10">Methionine synthase, vitamin-B12 independent isozyme</fullName>
    </alternativeName>
</protein>
<dbReference type="PIRSF" id="PIRSF000382">
    <property type="entry name" value="MeTrfase_B12_ind"/>
    <property type="match status" value="1"/>
</dbReference>
<comment type="pathway">
    <text evidence="2 10">Amino-acid biosynthesis; L-methionine biosynthesis via de novo pathway; L-methionine from L-homocysteine (MetE route): step 1/1.</text>
</comment>
<evidence type="ECO:0000256" key="13">
    <source>
        <dbReference type="PIRSR" id="PIRSR000382-3"/>
    </source>
</evidence>
<comment type="catalytic activity">
    <reaction evidence="10">
        <text>5-methyltetrahydropteroyltri-L-glutamate + L-homocysteine = tetrahydropteroyltri-L-glutamate + L-methionine</text>
        <dbReference type="Rhea" id="RHEA:21196"/>
        <dbReference type="ChEBI" id="CHEBI:57844"/>
        <dbReference type="ChEBI" id="CHEBI:58140"/>
        <dbReference type="ChEBI" id="CHEBI:58199"/>
        <dbReference type="ChEBI" id="CHEBI:58207"/>
        <dbReference type="EC" id="2.1.1.14"/>
    </reaction>
</comment>
<dbReference type="CDD" id="cd03312">
    <property type="entry name" value="CIMS_N_terminal_like"/>
    <property type="match status" value="1"/>
</dbReference>
<dbReference type="SUPFAM" id="SSF51726">
    <property type="entry name" value="UROD/MetE-like"/>
    <property type="match status" value="2"/>
</dbReference>
<feature type="active site" description="Proton donor" evidence="10 13">
    <location>
        <position position="718"/>
    </location>
</feature>
<proteinExistence type="inferred from homology"/>
<feature type="binding site" evidence="10 11">
    <location>
        <position position="508"/>
    </location>
    <ligand>
        <name>L-methionine</name>
        <dbReference type="ChEBI" id="CHEBI:57844"/>
    </ligand>
</feature>
<comment type="similarity">
    <text evidence="3 10">Belongs to the vitamin-B12 independent methionine synthase family.</text>
</comment>
<evidence type="ECO:0000256" key="3">
    <source>
        <dbReference type="ARBA" id="ARBA00009553"/>
    </source>
</evidence>
<keyword evidence="5 10" id="KW-0028">Amino-acid biosynthesis</keyword>
<evidence type="ECO:0000313" key="17">
    <source>
        <dbReference type="Proteomes" id="UP000250642"/>
    </source>
</evidence>
<feature type="binding site" evidence="10">
    <location>
        <position position="667"/>
    </location>
    <ligand>
        <name>Zn(2+)</name>
        <dbReference type="ChEBI" id="CHEBI:29105"/>
        <note>catalytic</note>
    </ligand>
</feature>
<feature type="binding site" evidence="10 11">
    <location>
        <position position="623"/>
    </location>
    <ligand>
        <name>L-homocysteine</name>
        <dbReference type="ChEBI" id="CHEBI:58199"/>
    </ligand>
</feature>
<feature type="binding site" evidence="10 11">
    <location>
        <position position="623"/>
    </location>
    <ligand>
        <name>L-methionine</name>
        <dbReference type="ChEBI" id="CHEBI:57844"/>
    </ligand>
</feature>
<dbReference type="Pfam" id="PF08267">
    <property type="entry name" value="Meth_synt_1"/>
    <property type="match status" value="1"/>
</dbReference>
<comment type="function">
    <text evidence="1 10">Catalyzes the transfer of a methyl group from 5-methyltetrahydrofolate to homocysteine resulting in methionine formation.</text>
</comment>
<gene>
    <name evidence="10 16" type="primary">metE</name>
    <name evidence="16" type="ORF">DC345_10195</name>
</gene>
<comment type="cofactor">
    <cofactor evidence="12">
        <name>Zn(2+)</name>
        <dbReference type="ChEBI" id="CHEBI:29105"/>
    </cofactor>
    <text evidence="12">Binds 2 Zn(2+) ions per subunit.</text>
</comment>
<dbReference type="NCBIfam" id="TIGR01371">
    <property type="entry name" value="met_syn_B12ind"/>
    <property type="match status" value="1"/>
</dbReference>
<feature type="binding site" evidence="10 11">
    <location>
        <position position="585"/>
    </location>
    <ligand>
        <name>5-methyltetrahydropteroyltri-L-glutamate</name>
        <dbReference type="ChEBI" id="CHEBI:58207"/>
    </ligand>
</feature>
<dbReference type="EMBL" id="QEVW01000006">
    <property type="protein sequence ID" value="RAW15872.1"/>
    <property type="molecule type" value="Genomic_DNA"/>
</dbReference>
<name>A0A329QX29_9BACL</name>
<evidence type="ECO:0000256" key="5">
    <source>
        <dbReference type="ARBA" id="ARBA00022605"/>
    </source>
</evidence>
<feature type="binding site" evidence="12">
    <location>
        <position position="665"/>
    </location>
    <ligand>
        <name>Zn(2+)</name>
        <dbReference type="ChEBI" id="CHEBI:29105"/>
        <label>1</label>
        <note>catalytic</note>
    </ligand>
</feature>
<keyword evidence="9 10" id="KW-0486">Methionine biosynthesis</keyword>
<evidence type="ECO:0000256" key="9">
    <source>
        <dbReference type="ARBA" id="ARBA00023167"/>
    </source>
</evidence>
<evidence type="ECO:0000259" key="14">
    <source>
        <dbReference type="Pfam" id="PF01717"/>
    </source>
</evidence>
<evidence type="ECO:0000313" key="16">
    <source>
        <dbReference type="EMBL" id="RAW15872.1"/>
    </source>
</evidence>
<keyword evidence="4 10" id="KW-0489">Methyltransferase</keyword>
<feature type="binding site" evidence="12">
    <location>
        <position position="689"/>
    </location>
    <ligand>
        <name>Zn(2+)</name>
        <dbReference type="ChEBI" id="CHEBI:29105"/>
        <label>1</label>
        <note>catalytic</note>
    </ligand>
</feature>
<dbReference type="GO" id="GO:0009086">
    <property type="term" value="P:methionine biosynthetic process"/>
    <property type="evidence" value="ECO:0007669"/>
    <property type="project" value="UniProtKB-UniRule"/>
</dbReference>
<evidence type="ECO:0000256" key="11">
    <source>
        <dbReference type="PIRSR" id="PIRSR000382-1"/>
    </source>
</evidence>
<keyword evidence="10" id="KW-0677">Repeat</keyword>
<feature type="binding site" evidence="10">
    <location>
        <position position="689"/>
    </location>
    <ligand>
        <name>Zn(2+)</name>
        <dbReference type="ChEBI" id="CHEBI:29105"/>
        <note>catalytic</note>
    </ligand>
</feature>
<dbReference type="Proteomes" id="UP000250642">
    <property type="component" value="Unassembled WGS sequence"/>
</dbReference>
<evidence type="ECO:0000256" key="12">
    <source>
        <dbReference type="PIRSR" id="PIRSR000382-2"/>
    </source>
</evidence>
<feature type="binding site" evidence="12">
    <location>
        <position position="667"/>
    </location>
    <ligand>
        <name>Zn(2+)</name>
        <dbReference type="ChEBI" id="CHEBI:29105"/>
        <label>1</label>
        <note>catalytic</note>
    </ligand>
</feature>
<evidence type="ECO:0000256" key="2">
    <source>
        <dbReference type="ARBA" id="ARBA00004681"/>
    </source>
</evidence>
<feature type="binding site" evidence="10">
    <location>
        <position position="665"/>
    </location>
    <ligand>
        <name>Zn(2+)</name>
        <dbReference type="ChEBI" id="CHEBI:29105"/>
        <note>catalytic</note>
    </ligand>
</feature>
<evidence type="ECO:0000256" key="1">
    <source>
        <dbReference type="ARBA" id="ARBA00002777"/>
    </source>
</evidence>
<dbReference type="PANTHER" id="PTHR30519">
    <property type="entry name" value="5-METHYLTETRAHYDROPTEROYLTRIGLUTAMATE--HOMOCYSTEINE METHYLTRANSFERASE"/>
    <property type="match status" value="1"/>
</dbReference>
<evidence type="ECO:0000256" key="4">
    <source>
        <dbReference type="ARBA" id="ARBA00022603"/>
    </source>
</evidence>
<evidence type="ECO:0000259" key="15">
    <source>
        <dbReference type="Pfam" id="PF08267"/>
    </source>
</evidence>
<dbReference type="HAMAP" id="MF_00172">
    <property type="entry name" value="Meth_synth"/>
    <property type="match status" value="1"/>
</dbReference>
<dbReference type="Gene3D" id="3.20.20.210">
    <property type="match status" value="2"/>
</dbReference>
<dbReference type="InterPro" id="IPR002629">
    <property type="entry name" value="Met_Synth_C/arc"/>
</dbReference>
<dbReference type="EC" id="2.1.1.14" evidence="10"/>
<feature type="binding site" evidence="10">
    <location>
        <position position="629"/>
    </location>
    <ligand>
        <name>5-methyltetrahydropteroyltri-L-glutamate</name>
        <dbReference type="ChEBI" id="CHEBI:58207"/>
    </ligand>
</feature>
<dbReference type="NCBIfam" id="NF003556">
    <property type="entry name" value="PRK05222.1"/>
    <property type="match status" value="1"/>
</dbReference>
<feature type="binding site" evidence="11">
    <location>
        <position position="30"/>
    </location>
    <ligand>
        <name>5-methyltetrahydropteroyltri-L-glutamate</name>
        <dbReference type="ChEBI" id="CHEBI:58207"/>
    </ligand>
</feature>
<sequence>MSQSQQQQQQPQVLTGNLGYPRIGAGREWKKALESFWAGRIDESTLHQELTTLRLQDLKKQQAQQLDLIPVGDFSYYDHILDVSAMFGVVPERFNHSGGPVSLSTYYAMARGNDQATACEMTKWLNTNYHYIVPEINNDTAFALLENKPLAAYREAKQELGLEGKPVVVGPYSYVRFAKGYDEERFAEIVTRLVPVYSQLLSELQAEGVQWVQIDEPALTLAVSSEDEALLQQVYAALAQAAPELKLLLQTYFESVEAYPVVTSLPVAGIGLDLIHGYEGNLASLREHGFPQDKWLGAGVIDGRNIWRADLAETAKLLEQVAEFAAEGKLIIQPSCSLLHVPVTAAQESALDPVLRNALAFADEKLEEIATLGTLLSGGAKQADQEAALAEASRRAQASTEAVRLLSESESRTRLSGAPAGVHADEQLLRNASFQERRELQQQKWSLPLLPTTTIGSFPQTADVRKARALFRKGEWNAEQYDAYVREQIQEWITIQEEIGLDVLVHGEFERTDMVEFFGEKLTGFAFTKNGWVQSYGSRCVKPPVIYGDVLFNEPMTVKETAYAQTLTSKPVKGMLTGPVTILNWSFVRSDIPRSEVSYQIARAIRDEVEALEQAGIEMIQVDEPALREGLPLKRSKWDEYLQWAVESFRLATATVKPTTQVHTHMCYCEFDDIIEAISDLDADVISIETSRSHGELVGSFEQNTYDKGIGLGVYDIHSPRVPGKDEMLNMIERALQVLPADLFWVNPDCGLKTRGKAEVVDALSIMVDAARTARERVTADSSI</sequence>
<evidence type="ECO:0000256" key="8">
    <source>
        <dbReference type="ARBA" id="ARBA00022833"/>
    </source>
</evidence>
<keyword evidence="6 10" id="KW-0808">Transferase</keyword>
<dbReference type="InterPro" id="IPR006276">
    <property type="entry name" value="Cobalamin-indep_Met_synthase"/>
</dbReference>
<feature type="binding site" evidence="12">
    <location>
        <position position="680"/>
    </location>
    <ligand>
        <name>Zn(2+)</name>
        <dbReference type="ChEBI" id="CHEBI:29105"/>
        <label>1</label>
        <note>catalytic</note>
    </ligand>
</feature>
<dbReference type="AlphaFoldDB" id="A0A329QX29"/>
<evidence type="ECO:0000256" key="10">
    <source>
        <dbReference type="HAMAP-Rule" id="MF_00172"/>
    </source>
</evidence>
<dbReference type="GO" id="GO:0008270">
    <property type="term" value="F:zinc ion binding"/>
    <property type="evidence" value="ECO:0007669"/>
    <property type="project" value="InterPro"/>
</dbReference>
<feature type="binding site" evidence="10">
    <location>
        <position position="508"/>
    </location>
    <ligand>
        <name>L-homocysteine</name>
        <dbReference type="ChEBI" id="CHEBI:58199"/>
    </ligand>
</feature>
<dbReference type="Pfam" id="PF01717">
    <property type="entry name" value="Meth_synt_2"/>
    <property type="match status" value="1"/>
</dbReference>
<dbReference type="CDD" id="cd03311">
    <property type="entry name" value="CIMS_C_terminal_like"/>
    <property type="match status" value="1"/>
</dbReference>